<feature type="compositionally biased region" description="Low complexity" evidence="7">
    <location>
        <begin position="238"/>
        <end position="248"/>
    </location>
</feature>
<dbReference type="PRINTS" id="PR00421">
    <property type="entry name" value="THIOREDOXIN"/>
</dbReference>
<dbReference type="PROSITE" id="PS00194">
    <property type="entry name" value="THIOREDOXIN_1"/>
    <property type="match status" value="1"/>
</dbReference>
<feature type="compositionally biased region" description="Basic and acidic residues" evidence="7">
    <location>
        <begin position="473"/>
        <end position="489"/>
    </location>
</feature>
<dbReference type="PANTHER" id="PTHR45815">
    <property type="entry name" value="PROTEIN DISULFIDE-ISOMERASE A6"/>
    <property type="match status" value="1"/>
</dbReference>
<keyword evidence="11" id="KW-1185">Reference proteome</keyword>
<comment type="subcellular location">
    <subcellularLocation>
        <location evidence="2">Endoplasmic reticulum lumen</location>
    </subcellularLocation>
</comment>
<proteinExistence type="predicted"/>
<feature type="compositionally biased region" description="Basic and acidic residues" evidence="7">
    <location>
        <begin position="249"/>
        <end position="276"/>
    </location>
</feature>
<dbReference type="Pfam" id="PF24541">
    <property type="entry name" value="Thioredox_PDIA6_C"/>
    <property type="match status" value="1"/>
</dbReference>
<comment type="catalytic activity">
    <reaction evidence="1">
        <text>Catalyzes the rearrangement of -S-S- bonds in proteins.</text>
        <dbReference type="EC" id="5.3.4.1"/>
    </reaction>
</comment>
<evidence type="ECO:0000259" key="9">
    <source>
        <dbReference type="PROSITE" id="PS51352"/>
    </source>
</evidence>
<keyword evidence="8" id="KW-0732">Signal</keyword>
<feature type="compositionally biased region" description="Basic and acidic residues" evidence="7">
    <location>
        <begin position="288"/>
        <end position="306"/>
    </location>
</feature>
<dbReference type="Gene3D" id="3.40.30.10">
    <property type="entry name" value="Glutaredoxin"/>
    <property type="match status" value="2"/>
</dbReference>
<dbReference type="Proteomes" id="UP001492380">
    <property type="component" value="Unassembled WGS sequence"/>
</dbReference>
<dbReference type="PANTHER" id="PTHR45815:SF3">
    <property type="entry name" value="PROTEIN DISULFIDE-ISOMERASE A6"/>
    <property type="match status" value="1"/>
</dbReference>
<evidence type="ECO:0000256" key="2">
    <source>
        <dbReference type="ARBA" id="ARBA00004319"/>
    </source>
</evidence>
<keyword evidence="6" id="KW-0676">Redox-active center</keyword>
<feature type="domain" description="Thioredoxin" evidence="9">
    <location>
        <begin position="2"/>
        <end position="139"/>
    </location>
</feature>
<feature type="signal peptide" evidence="8">
    <location>
        <begin position="1"/>
        <end position="19"/>
    </location>
</feature>
<dbReference type="CDD" id="cd02981">
    <property type="entry name" value="PDI_b_family"/>
    <property type="match status" value="1"/>
</dbReference>
<sequence>MVQIKALAAAAVILCPVLAESMYMKSSPVLQIDHKNYDKLIAKSNYTSIVEFYAPWCGHCKNLKPAYEKAAKNLAGLAQVAAVNCDDEDNKPLCGQMGVQGFPTLKVVRPGKKRPVVEDYQGARSAKAIVDAVVEKIPNHVKRVGDKDLDGFLEEKTAKAILFTEKGTTSALLRALAIDFLGSVQFAQIRNKEKKAVDKFGVEKFPTLVLLPGGDKEALVYDGELKKDPMVEFISQVAAPNPNPATAKPDSKKAKTKDSKEAKKEKADKKEDKEPTGKVFAGKLTRISPDKKPAPETEAQKPMEVKEEKPLIGVLEAEGHLTGACLTTKSHNCILTFVPAKTGEELTGDAKTALDSLTDVLKKHKKGGHRTFPSFQVPADNKASAKLRKDLGLKDDKVEIVVTNAKKGWWKHYTKDEFSAKSVEDWIDSVRMGEGKKEKLPKDVVVEAIKIEEDAGKPKVVRKSSTAEVVVEEEPKKEKAKEDPDHDEL</sequence>
<evidence type="ECO:0000256" key="1">
    <source>
        <dbReference type="ARBA" id="ARBA00001182"/>
    </source>
</evidence>
<gene>
    <name evidence="10" type="ORF">HDK90DRAFT_541930</name>
</gene>
<dbReference type="CDD" id="cd03002">
    <property type="entry name" value="PDI_a_MPD1_like"/>
    <property type="match status" value="1"/>
</dbReference>
<name>A0ABR1YC64_9PEZI</name>
<dbReference type="InterPro" id="IPR057305">
    <property type="entry name" value="Thioredox_PDIA6_C"/>
</dbReference>
<comment type="caution">
    <text evidence="10">The sequence shown here is derived from an EMBL/GenBank/DDBJ whole genome shotgun (WGS) entry which is preliminary data.</text>
</comment>
<keyword evidence="5" id="KW-0413">Isomerase</keyword>
<dbReference type="InterPro" id="IPR017937">
    <property type="entry name" value="Thioredoxin_CS"/>
</dbReference>
<feature type="region of interest" description="Disordered" evidence="7">
    <location>
        <begin position="456"/>
        <end position="489"/>
    </location>
</feature>
<feature type="chain" id="PRO_5047128508" description="protein disulfide-isomerase" evidence="8">
    <location>
        <begin position="20"/>
        <end position="489"/>
    </location>
</feature>
<evidence type="ECO:0000256" key="6">
    <source>
        <dbReference type="ARBA" id="ARBA00023284"/>
    </source>
</evidence>
<dbReference type="Pfam" id="PF00085">
    <property type="entry name" value="Thioredoxin"/>
    <property type="match status" value="1"/>
</dbReference>
<dbReference type="EC" id="5.3.4.1" evidence="3"/>
<reference evidence="10 11" key="1">
    <citation type="submission" date="2024-04" db="EMBL/GenBank/DDBJ databases">
        <title>Phyllosticta paracitricarpa is synonymous to the EU quarantine fungus P. citricarpa based on phylogenomic analyses.</title>
        <authorList>
            <consortium name="Lawrence Berkeley National Laboratory"/>
            <person name="Van Ingen-Buijs V.A."/>
            <person name="Van Westerhoven A.C."/>
            <person name="Haridas S."/>
            <person name="Skiadas P."/>
            <person name="Martin F."/>
            <person name="Groenewald J.Z."/>
            <person name="Crous P.W."/>
            <person name="Seidl M.F."/>
        </authorList>
    </citation>
    <scope>NUCLEOTIDE SEQUENCE [LARGE SCALE GENOMIC DNA]</scope>
    <source>
        <strain evidence="10 11">CBS 123374</strain>
    </source>
</reference>
<dbReference type="EMBL" id="JBBWRZ010000011">
    <property type="protein sequence ID" value="KAK8225788.1"/>
    <property type="molecule type" value="Genomic_DNA"/>
</dbReference>
<evidence type="ECO:0000256" key="3">
    <source>
        <dbReference type="ARBA" id="ARBA00012723"/>
    </source>
</evidence>
<dbReference type="PROSITE" id="PS51352">
    <property type="entry name" value="THIOREDOXIN_2"/>
    <property type="match status" value="1"/>
</dbReference>
<accession>A0ABR1YC64</accession>
<dbReference type="InterPro" id="IPR013766">
    <property type="entry name" value="Thioredoxin_domain"/>
</dbReference>
<evidence type="ECO:0000256" key="4">
    <source>
        <dbReference type="ARBA" id="ARBA00023157"/>
    </source>
</evidence>
<organism evidence="10 11">
    <name type="scientific">Phyllosticta capitalensis</name>
    <dbReference type="NCBI Taxonomy" id="121624"/>
    <lineage>
        <taxon>Eukaryota</taxon>
        <taxon>Fungi</taxon>
        <taxon>Dikarya</taxon>
        <taxon>Ascomycota</taxon>
        <taxon>Pezizomycotina</taxon>
        <taxon>Dothideomycetes</taxon>
        <taxon>Dothideomycetes incertae sedis</taxon>
        <taxon>Botryosphaeriales</taxon>
        <taxon>Phyllostictaceae</taxon>
        <taxon>Phyllosticta</taxon>
    </lineage>
</organism>
<feature type="region of interest" description="Disordered" evidence="7">
    <location>
        <begin position="236"/>
        <end position="306"/>
    </location>
</feature>
<protein>
    <recommendedName>
        <fullName evidence="3">protein disulfide-isomerase</fullName>
        <ecNumber evidence="3">5.3.4.1</ecNumber>
    </recommendedName>
</protein>
<evidence type="ECO:0000313" key="11">
    <source>
        <dbReference type="Proteomes" id="UP001492380"/>
    </source>
</evidence>
<evidence type="ECO:0000313" key="10">
    <source>
        <dbReference type="EMBL" id="KAK8225788.1"/>
    </source>
</evidence>
<dbReference type="SUPFAM" id="SSF52833">
    <property type="entry name" value="Thioredoxin-like"/>
    <property type="match status" value="2"/>
</dbReference>
<evidence type="ECO:0000256" key="5">
    <source>
        <dbReference type="ARBA" id="ARBA00023235"/>
    </source>
</evidence>
<evidence type="ECO:0000256" key="7">
    <source>
        <dbReference type="SAM" id="MobiDB-lite"/>
    </source>
</evidence>
<dbReference type="InterPro" id="IPR036249">
    <property type="entry name" value="Thioredoxin-like_sf"/>
</dbReference>
<keyword evidence="4" id="KW-1015">Disulfide bond</keyword>
<evidence type="ECO:0000256" key="8">
    <source>
        <dbReference type="SAM" id="SignalP"/>
    </source>
</evidence>